<evidence type="ECO:0000259" key="1">
    <source>
        <dbReference type="Pfam" id="PF12680"/>
    </source>
</evidence>
<evidence type="ECO:0000313" key="2">
    <source>
        <dbReference type="EMBL" id="TDD46129.1"/>
    </source>
</evidence>
<keyword evidence="3" id="KW-1185">Reference proteome</keyword>
<organism evidence="2 3">
    <name type="scientific">Nonomuraea terrae</name>
    <dbReference type="NCBI Taxonomy" id="2530383"/>
    <lineage>
        <taxon>Bacteria</taxon>
        <taxon>Bacillati</taxon>
        <taxon>Actinomycetota</taxon>
        <taxon>Actinomycetes</taxon>
        <taxon>Streptosporangiales</taxon>
        <taxon>Streptosporangiaceae</taxon>
        <taxon>Nonomuraea</taxon>
    </lineage>
</organism>
<reference evidence="2 3" key="1">
    <citation type="submission" date="2019-03" db="EMBL/GenBank/DDBJ databases">
        <title>Draft genome sequences of novel Actinobacteria.</title>
        <authorList>
            <person name="Sahin N."/>
            <person name="Ay H."/>
            <person name="Saygin H."/>
        </authorList>
    </citation>
    <scope>NUCLEOTIDE SEQUENCE [LARGE SCALE GENOMIC DNA]</scope>
    <source>
        <strain evidence="2 3">CH32</strain>
    </source>
</reference>
<dbReference type="Proteomes" id="UP000295302">
    <property type="component" value="Unassembled WGS sequence"/>
</dbReference>
<dbReference type="SUPFAM" id="SSF54427">
    <property type="entry name" value="NTF2-like"/>
    <property type="match status" value="1"/>
</dbReference>
<protein>
    <submittedName>
        <fullName evidence="2">Nuclear transport factor 2 family protein</fullName>
    </submittedName>
</protein>
<accession>A0A4R4YPR8</accession>
<feature type="domain" description="SnoaL-like" evidence="1">
    <location>
        <begin position="11"/>
        <end position="113"/>
    </location>
</feature>
<dbReference type="Pfam" id="PF12680">
    <property type="entry name" value="SnoaL_2"/>
    <property type="match status" value="1"/>
</dbReference>
<dbReference type="EMBL" id="SMKQ01000066">
    <property type="protein sequence ID" value="TDD46129.1"/>
    <property type="molecule type" value="Genomic_DNA"/>
</dbReference>
<sequence length="147" mass="16298">MSEKSPRECLERFADAWARRDVGGLLELMTEDAVYAASVGPEPGRTFRGHAELADGFRAMFEHDAGAVIEQGEPLVNGAWAVCTWTYHLVADDGSPYCEHGIDLWRFSDGKICLKDAYRKTRGRLTGRCPVSRHALTGRCARRGGVR</sequence>
<dbReference type="Gene3D" id="3.10.450.50">
    <property type="match status" value="1"/>
</dbReference>
<dbReference type="OrthoDB" id="333383at2"/>
<comment type="caution">
    <text evidence="2">The sequence shown here is derived from an EMBL/GenBank/DDBJ whole genome shotgun (WGS) entry which is preliminary data.</text>
</comment>
<name>A0A4R4YPR8_9ACTN</name>
<dbReference type="InterPro" id="IPR037401">
    <property type="entry name" value="SnoaL-like"/>
</dbReference>
<dbReference type="InterPro" id="IPR032710">
    <property type="entry name" value="NTF2-like_dom_sf"/>
</dbReference>
<dbReference type="RefSeq" id="WP_132615288.1">
    <property type="nucleotide sequence ID" value="NZ_SMKQ01000066.1"/>
</dbReference>
<evidence type="ECO:0000313" key="3">
    <source>
        <dbReference type="Proteomes" id="UP000295302"/>
    </source>
</evidence>
<proteinExistence type="predicted"/>
<gene>
    <name evidence="2" type="ORF">E1286_21790</name>
</gene>
<dbReference type="AlphaFoldDB" id="A0A4R4YPR8"/>